<sequence>MSIEATKAFWALGDYRRIAGLIADLGQDLATAADLRPGQRVLDTAAGTGNASLPAARSGAEVTAADLTPELMAAGARQARTEGLRIRWIEADTQALPFGDGEFDVVLSCVGAMFAPDHAATARELLRVCRPGGRLALANWTPGGAAGHFFRVLAAHTPPAGAWPPTAWGDPAYVARLLGPGCSDLRTTTRTVTIRFDGPPERLVDFYRRHFAPVIAAYAGMAGDAERIAALDADLLAFARQEDSGPDGGPSRYDYEYLQVIGTRKDA</sequence>
<comment type="caution">
    <text evidence="2">The sequence shown here is derived from an EMBL/GenBank/DDBJ whole genome shotgun (WGS) entry which is preliminary data.</text>
</comment>
<dbReference type="SUPFAM" id="SSF53335">
    <property type="entry name" value="S-adenosyl-L-methionine-dependent methyltransferases"/>
    <property type="match status" value="1"/>
</dbReference>
<dbReference type="Gene3D" id="3.40.50.150">
    <property type="entry name" value="Vaccinia Virus protein VP39"/>
    <property type="match status" value="1"/>
</dbReference>
<keyword evidence="2" id="KW-0489">Methyltransferase</keyword>
<dbReference type="AlphaFoldDB" id="A0A5C4MBN9"/>
<dbReference type="InterPro" id="IPR029063">
    <property type="entry name" value="SAM-dependent_MTases_sf"/>
</dbReference>
<reference evidence="2 3" key="1">
    <citation type="submission" date="2019-06" db="EMBL/GenBank/DDBJ databases">
        <title>Amycolatopsis alkalitolerans sp. nov., isolated from Gastrodia elata Blume.</title>
        <authorList>
            <person name="Narsing Rao M.P."/>
            <person name="Li W.J."/>
        </authorList>
    </citation>
    <scope>NUCLEOTIDE SEQUENCE [LARGE SCALE GENOMIC DNA]</scope>
    <source>
        <strain evidence="2 3">SYSUP0005</strain>
    </source>
</reference>
<gene>
    <name evidence="2" type="ORF">FG385_00735</name>
</gene>
<proteinExistence type="predicted"/>
<organism evidence="2 3">
    <name type="scientific">Amycolatopsis alkalitolerans</name>
    <dbReference type="NCBI Taxonomy" id="2547244"/>
    <lineage>
        <taxon>Bacteria</taxon>
        <taxon>Bacillati</taxon>
        <taxon>Actinomycetota</taxon>
        <taxon>Actinomycetes</taxon>
        <taxon>Pseudonocardiales</taxon>
        <taxon>Pseudonocardiaceae</taxon>
        <taxon>Amycolatopsis</taxon>
    </lineage>
</organism>
<keyword evidence="2" id="KW-0808">Transferase</keyword>
<dbReference type="PANTHER" id="PTHR43591:SF24">
    <property type="entry name" value="2-METHOXY-6-POLYPRENYL-1,4-BENZOQUINOL METHYLASE, MITOCHONDRIAL"/>
    <property type="match status" value="1"/>
</dbReference>
<dbReference type="Pfam" id="PF08241">
    <property type="entry name" value="Methyltransf_11"/>
    <property type="match status" value="1"/>
</dbReference>
<evidence type="ECO:0000313" key="2">
    <source>
        <dbReference type="EMBL" id="TNC29532.1"/>
    </source>
</evidence>
<accession>A0A5C4MBN9</accession>
<dbReference type="RefSeq" id="WP_139094603.1">
    <property type="nucleotide sequence ID" value="NZ_VDFW01000001.1"/>
</dbReference>
<keyword evidence="3" id="KW-1185">Reference proteome</keyword>
<dbReference type="CDD" id="cd02440">
    <property type="entry name" value="AdoMet_MTases"/>
    <property type="match status" value="1"/>
</dbReference>
<evidence type="ECO:0000259" key="1">
    <source>
        <dbReference type="Pfam" id="PF08241"/>
    </source>
</evidence>
<feature type="domain" description="Methyltransferase type 11" evidence="1">
    <location>
        <begin position="42"/>
        <end position="136"/>
    </location>
</feature>
<evidence type="ECO:0000313" key="3">
    <source>
        <dbReference type="Proteomes" id="UP000305546"/>
    </source>
</evidence>
<name>A0A5C4MBN9_9PSEU</name>
<dbReference type="PANTHER" id="PTHR43591">
    <property type="entry name" value="METHYLTRANSFERASE"/>
    <property type="match status" value="1"/>
</dbReference>
<dbReference type="GO" id="GO:0032259">
    <property type="term" value="P:methylation"/>
    <property type="evidence" value="ECO:0007669"/>
    <property type="project" value="UniProtKB-KW"/>
</dbReference>
<dbReference type="GO" id="GO:0008757">
    <property type="term" value="F:S-adenosylmethionine-dependent methyltransferase activity"/>
    <property type="evidence" value="ECO:0007669"/>
    <property type="project" value="InterPro"/>
</dbReference>
<protein>
    <submittedName>
        <fullName evidence="2">Class I SAM-dependent methyltransferase</fullName>
    </submittedName>
</protein>
<dbReference type="InterPro" id="IPR013216">
    <property type="entry name" value="Methyltransf_11"/>
</dbReference>
<dbReference type="Proteomes" id="UP000305546">
    <property type="component" value="Unassembled WGS sequence"/>
</dbReference>
<dbReference type="EMBL" id="VDFW01000001">
    <property type="protein sequence ID" value="TNC29532.1"/>
    <property type="molecule type" value="Genomic_DNA"/>
</dbReference>
<dbReference type="OrthoDB" id="9795634at2"/>